<reference evidence="2" key="1">
    <citation type="submission" date="2020-10" db="EMBL/GenBank/DDBJ databases">
        <title>Sequencing the genomes of 1000 actinobacteria strains.</title>
        <authorList>
            <person name="Klenk H.-P."/>
        </authorList>
    </citation>
    <scope>NUCLEOTIDE SEQUENCE</scope>
    <source>
        <strain evidence="2">DSM 46832</strain>
    </source>
</reference>
<evidence type="ECO:0000256" key="1">
    <source>
        <dbReference type="SAM" id="SignalP"/>
    </source>
</evidence>
<dbReference type="EMBL" id="JADBEB010000001">
    <property type="protein sequence ID" value="MBE1486610.1"/>
    <property type="molecule type" value="Genomic_DNA"/>
</dbReference>
<protein>
    <recommendedName>
        <fullName evidence="4">DUF4352 domain-containing protein</fullName>
    </recommendedName>
</protein>
<keyword evidence="1" id="KW-0732">Signal</keyword>
<dbReference type="Proteomes" id="UP000649753">
    <property type="component" value="Unassembled WGS sequence"/>
</dbReference>
<evidence type="ECO:0008006" key="4">
    <source>
        <dbReference type="Google" id="ProtNLM"/>
    </source>
</evidence>
<evidence type="ECO:0000313" key="3">
    <source>
        <dbReference type="Proteomes" id="UP000649753"/>
    </source>
</evidence>
<evidence type="ECO:0000313" key="2">
    <source>
        <dbReference type="EMBL" id="MBE1486610.1"/>
    </source>
</evidence>
<dbReference type="AlphaFoldDB" id="A0A927M8V7"/>
<keyword evidence="3" id="KW-1185">Reference proteome</keyword>
<sequence>MLKTSRRRVALAATGTIAMTLGIMAPAVAASAAPAPATVKVTQGDASASFGRLVLEPTERGYQGSLQVTVRNQGTDAGNFRLLFREPVAGSAILPTSPEQFCQTEVGYSGHRETFGCFLSQIAPGGSLTFSIAFAVPTATKSFPMTAAGGRIAISDDYALNAPLSKFKPFETLFRSTDGSLRDPRPYRQDTKAKSSIVVADEVTLTMGPNGRYTGRIEATVAYGGDAAHGSLDLDTYVAEDRAILIDTDPAEVPCSRGCPVPGRKFMEGESRTFGLIFSAAADAAPGLYEATAMVSASWQHAVVDEDDYSDNLSRFLVRIPEPV</sequence>
<dbReference type="RefSeq" id="WP_192766604.1">
    <property type="nucleotide sequence ID" value="NZ_JADBEB010000001.1"/>
</dbReference>
<comment type="caution">
    <text evidence="2">The sequence shown here is derived from an EMBL/GenBank/DDBJ whole genome shotgun (WGS) entry which is preliminary data.</text>
</comment>
<organism evidence="2 3">
    <name type="scientific">Plantactinospora soyae</name>
    <dbReference type="NCBI Taxonomy" id="1544732"/>
    <lineage>
        <taxon>Bacteria</taxon>
        <taxon>Bacillati</taxon>
        <taxon>Actinomycetota</taxon>
        <taxon>Actinomycetes</taxon>
        <taxon>Micromonosporales</taxon>
        <taxon>Micromonosporaceae</taxon>
        <taxon>Plantactinospora</taxon>
    </lineage>
</organism>
<accession>A0A927M8V7</accession>
<gene>
    <name evidence="2" type="ORF">H4W31_002248</name>
</gene>
<feature type="signal peptide" evidence="1">
    <location>
        <begin position="1"/>
        <end position="29"/>
    </location>
</feature>
<name>A0A927M8V7_9ACTN</name>
<proteinExistence type="predicted"/>
<feature type="chain" id="PRO_5039655093" description="DUF4352 domain-containing protein" evidence="1">
    <location>
        <begin position="30"/>
        <end position="324"/>
    </location>
</feature>